<dbReference type="InterPro" id="IPR017853">
    <property type="entry name" value="GH"/>
</dbReference>
<evidence type="ECO:0000313" key="6">
    <source>
        <dbReference type="EMBL" id="CEJ79943.1"/>
    </source>
</evidence>
<dbReference type="SUPFAM" id="SSF51445">
    <property type="entry name" value="(Trans)glycosidases"/>
    <property type="match status" value="1"/>
</dbReference>
<keyword evidence="5" id="KW-0336">GPI-anchor</keyword>
<keyword evidence="7" id="KW-1185">Reference proteome</keyword>
<dbReference type="EC" id="2.4.1.-" evidence="5"/>
<comment type="subcellular location">
    <subcellularLocation>
        <location evidence="1 5">Cell membrane</location>
        <topology evidence="1 5">Lipid-anchor</topology>
        <topology evidence="1 5">GPI-anchor</topology>
    </subcellularLocation>
</comment>
<protein>
    <recommendedName>
        <fullName evidence="5">1,3-beta-glucanosyltransferase</fullName>
        <ecNumber evidence="5">2.4.1.-</ecNumber>
    </recommendedName>
</protein>
<dbReference type="GO" id="GO:0031505">
    <property type="term" value="P:fungal-type cell wall organization"/>
    <property type="evidence" value="ECO:0007669"/>
    <property type="project" value="TreeGrafter"/>
</dbReference>
<evidence type="ECO:0000256" key="1">
    <source>
        <dbReference type="ARBA" id="ARBA00004609"/>
    </source>
</evidence>
<dbReference type="Proteomes" id="UP000039046">
    <property type="component" value="Unassembled WGS sequence"/>
</dbReference>
<dbReference type="InterPro" id="IPR004886">
    <property type="entry name" value="Glucanosyltransferase"/>
</dbReference>
<evidence type="ECO:0000256" key="2">
    <source>
        <dbReference type="ARBA" id="ARBA00007528"/>
    </source>
</evidence>
<dbReference type="HOGENOM" id="CLU_021855_1_2_1"/>
<dbReference type="GO" id="GO:0098552">
    <property type="term" value="C:side of membrane"/>
    <property type="evidence" value="ECO:0007669"/>
    <property type="project" value="UniProtKB-KW"/>
</dbReference>
<keyword evidence="4" id="KW-0325">Glycoprotein</keyword>
<dbReference type="GO" id="GO:0005886">
    <property type="term" value="C:plasma membrane"/>
    <property type="evidence" value="ECO:0007669"/>
    <property type="project" value="UniProtKB-SubCell"/>
</dbReference>
<dbReference type="EMBL" id="CDHN01000001">
    <property type="protein sequence ID" value="CEJ79943.1"/>
    <property type="molecule type" value="Genomic_DNA"/>
</dbReference>
<reference evidence="6 7" key="1">
    <citation type="journal article" date="2015" name="Genome Announc.">
        <title>Draft Genome Sequence and Gene Annotation of the Entomopathogenic Fungus Verticillium hemipterigenum.</title>
        <authorList>
            <person name="Horn F."/>
            <person name="Habel A."/>
            <person name="Scharf D.H."/>
            <person name="Dworschak J."/>
            <person name="Brakhage A.A."/>
            <person name="Guthke R."/>
            <person name="Hertweck C."/>
            <person name="Linde J."/>
        </authorList>
    </citation>
    <scope>NUCLEOTIDE SEQUENCE [LARGE SCALE GENOMIC DNA]</scope>
</reference>
<keyword evidence="3 5" id="KW-0732">Signal</keyword>
<dbReference type="OrthoDB" id="421038at2759"/>
<feature type="chain" id="PRO_5005108842" description="1,3-beta-glucanosyltransferase" evidence="5">
    <location>
        <begin position="18"/>
        <end position="473"/>
    </location>
</feature>
<keyword evidence="5" id="KW-0808">Transferase</keyword>
<comment type="similarity">
    <text evidence="2 5">Belongs to the glycosyl hydrolase 72 family.</text>
</comment>
<dbReference type="GO" id="GO:0009277">
    <property type="term" value="C:fungal-type cell wall"/>
    <property type="evidence" value="ECO:0007669"/>
    <property type="project" value="EnsemblFungi"/>
</dbReference>
<name>A0A0A1SIG4_9HYPO</name>
<proteinExistence type="inferred from homology"/>
<dbReference type="PANTHER" id="PTHR31468:SF4">
    <property type="entry name" value="1,3-BETA-GLUCANOSYLTRANSFERASE GAS3-RELATED"/>
    <property type="match status" value="1"/>
</dbReference>
<evidence type="ECO:0000256" key="5">
    <source>
        <dbReference type="RuleBase" id="RU361209"/>
    </source>
</evidence>
<dbReference type="PANTHER" id="PTHR31468">
    <property type="entry name" value="1,3-BETA-GLUCANOSYLTRANSFERASE GAS1"/>
    <property type="match status" value="1"/>
</dbReference>
<sequence>MQLSAALVALAATSVSAVKPLKIQGNEFYDPDSGNKFQVVGMAYQPGGSSGYNAEKLQDPLSDPETCMRDAALMQAIGINTVRSYNLNPNANHDACASIFNAAGIYMIIDVNAPQMSLDAAKPWESYYNAYLNRTFAVVEAFKGYDNTLAFFSANEAIDSTNHTEFTPGYIRAVTRDLRQYIKKHSDRDIPVGYSAADIRDVLPETYHYLECDNGKNDMSEGEIFALNSYSWCGPKASFTNSGYQNITNTLKDTHVPVFFSEYGCNEDPPRLWDETKSLYGDDMDKIFSGGIIYQWTEDANHYGIVNITGDKLTLMDDYTRIKSKFGELNWKNIQGQKAAKKDIKAPKCDAKMIKYPGFEKNFTLPVIDGTDKLISDGVNPKPSGKFISIDNYNVKMSVFDAQGNAIKNLKVVPQKDNQFNIYGNVQLDTGKTSDGKTSGDSKGGKNGTDNAAGLLHPAVWAAAMPALAMLAF</sequence>
<dbReference type="Gene3D" id="3.20.20.80">
    <property type="entry name" value="Glycosidases"/>
    <property type="match status" value="1"/>
</dbReference>
<organism evidence="6 7">
    <name type="scientific">[Torrubiella] hemipterigena</name>
    <dbReference type="NCBI Taxonomy" id="1531966"/>
    <lineage>
        <taxon>Eukaryota</taxon>
        <taxon>Fungi</taxon>
        <taxon>Dikarya</taxon>
        <taxon>Ascomycota</taxon>
        <taxon>Pezizomycotina</taxon>
        <taxon>Sordariomycetes</taxon>
        <taxon>Hypocreomycetidae</taxon>
        <taxon>Hypocreales</taxon>
        <taxon>Clavicipitaceae</taxon>
        <taxon>Clavicipitaceae incertae sedis</taxon>
        <taxon>'Torrubiella' clade</taxon>
    </lineage>
</organism>
<gene>
    <name evidence="6" type="ORF">VHEMI00154</name>
</gene>
<dbReference type="Pfam" id="PF03198">
    <property type="entry name" value="Glyco_hydro_72"/>
    <property type="match status" value="1"/>
</dbReference>
<dbReference type="GO" id="GO:0042124">
    <property type="term" value="F:1,3-beta-glucanosyltransferase activity"/>
    <property type="evidence" value="ECO:0007669"/>
    <property type="project" value="TreeGrafter"/>
</dbReference>
<evidence type="ECO:0000313" key="7">
    <source>
        <dbReference type="Proteomes" id="UP000039046"/>
    </source>
</evidence>
<evidence type="ECO:0000256" key="3">
    <source>
        <dbReference type="ARBA" id="ARBA00022729"/>
    </source>
</evidence>
<keyword evidence="5" id="KW-0449">Lipoprotein</keyword>
<feature type="signal peptide" evidence="5">
    <location>
        <begin position="1"/>
        <end position="17"/>
    </location>
</feature>
<keyword evidence="5" id="KW-0472">Membrane</keyword>
<dbReference type="GO" id="GO:0071970">
    <property type="term" value="P:fungal-type cell wall (1-&gt;3)-beta-D-glucan biosynthetic process"/>
    <property type="evidence" value="ECO:0007669"/>
    <property type="project" value="TreeGrafter"/>
</dbReference>
<comment type="function">
    <text evidence="5">Splits internally a 1,3-beta-glucan molecule and transfers the newly generated reducing end (the donor) to the non-reducing end of another 1,3-beta-glucan molecule (the acceptor) forming a 1,3-beta linkage, resulting in the elongation of 1,3-beta-glucan chains in the cell wall.</text>
</comment>
<accession>A0A0A1SIG4</accession>
<dbReference type="AlphaFoldDB" id="A0A0A1SIG4"/>
<evidence type="ECO:0000256" key="4">
    <source>
        <dbReference type="ARBA" id="ARBA00023180"/>
    </source>
</evidence>